<dbReference type="AlphaFoldDB" id="A0A7S0AQI8"/>
<keyword evidence="1" id="KW-1133">Transmembrane helix</keyword>
<name>A0A7S0AQI8_9DINO</name>
<evidence type="ECO:0000313" key="2">
    <source>
        <dbReference type="EMBL" id="CAD8371083.1"/>
    </source>
</evidence>
<gene>
    <name evidence="2" type="ORF">PBAH0796_LOCUS20182</name>
</gene>
<organism evidence="2">
    <name type="scientific">Pyrodinium bahamense</name>
    <dbReference type="NCBI Taxonomy" id="73915"/>
    <lineage>
        <taxon>Eukaryota</taxon>
        <taxon>Sar</taxon>
        <taxon>Alveolata</taxon>
        <taxon>Dinophyceae</taxon>
        <taxon>Gonyaulacales</taxon>
        <taxon>Pyrocystaceae</taxon>
        <taxon>Pyrodinium</taxon>
    </lineage>
</organism>
<evidence type="ECO:0000256" key="1">
    <source>
        <dbReference type="SAM" id="Phobius"/>
    </source>
</evidence>
<feature type="transmembrane region" description="Helical" evidence="1">
    <location>
        <begin position="69"/>
        <end position="91"/>
    </location>
</feature>
<keyword evidence="1" id="KW-0812">Transmembrane</keyword>
<proteinExistence type="predicted"/>
<sequence>MAIFLRDLGLPTPEDETLVTFHMSQFTEFLLKVDGFMLTPCRRSCSIRSLVASCQAIPPSKRIDLISRWLYPVVVLGNLAIFYALLLTIVYERIAPV</sequence>
<accession>A0A7S0AQI8</accession>
<reference evidence="2" key="1">
    <citation type="submission" date="2021-01" db="EMBL/GenBank/DDBJ databases">
        <authorList>
            <person name="Corre E."/>
            <person name="Pelletier E."/>
            <person name="Niang G."/>
            <person name="Scheremetjew M."/>
            <person name="Finn R."/>
            <person name="Kale V."/>
            <person name="Holt S."/>
            <person name="Cochrane G."/>
            <person name="Meng A."/>
            <person name="Brown T."/>
            <person name="Cohen L."/>
        </authorList>
    </citation>
    <scope>NUCLEOTIDE SEQUENCE</scope>
    <source>
        <strain evidence="2">Pbaha01</strain>
    </source>
</reference>
<protein>
    <submittedName>
        <fullName evidence="2">Uncharacterized protein</fullName>
    </submittedName>
</protein>
<dbReference type="EMBL" id="HBEG01033061">
    <property type="protein sequence ID" value="CAD8371083.1"/>
    <property type="molecule type" value="Transcribed_RNA"/>
</dbReference>
<keyword evidence="1" id="KW-0472">Membrane</keyword>